<dbReference type="RefSeq" id="XP_006814976.1">
    <property type="nucleotide sequence ID" value="XM_006814913.1"/>
</dbReference>
<feature type="region of interest" description="Disordered" evidence="4">
    <location>
        <begin position="338"/>
        <end position="375"/>
    </location>
</feature>
<evidence type="ECO:0000256" key="3">
    <source>
        <dbReference type="PROSITE-ProRule" id="PRU10141"/>
    </source>
</evidence>
<feature type="compositionally biased region" description="Basic and acidic residues" evidence="4">
    <location>
        <begin position="593"/>
        <end position="610"/>
    </location>
</feature>
<dbReference type="SUPFAM" id="SSF56112">
    <property type="entry name" value="Protein kinase-like (PK-like)"/>
    <property type="match status" value="1"/>
</dbReference>
<evidence type="ECO:0000259" key="5">
    <source>
        <dbReference type="PROSITE" id="PS50011"/>
    </source>
</evidence>
<dbReference type="SMART" id="SM00220">
    <property type="entry name" value="S_TKc"/>
    <property type="match status" value="1"/>
</dbReference>
<dbReference type="Gene3D" id="1.10.510.10">
    <property type="entry name" value="Transferase(Phosphotransferase) domain 1"/>
    <property type="match status" value="1"/>
</dbReference>
<feature type="binding site" evidence="3">
    <location>
        <position position="34"/>
    </location>
    <ligand>
        <name>ATP</name>
        <dbReference type="ChEBI" id="CHEBI:30616"/>
    </ligand>
</feature>
<feature type="domain" description="Protein kinase" evidence="5">
    <location>
        <begin position="4"/>
        <end position="315"/>
    </location>
</feature>
<feature type="compositionally biased region" description="Polar residues" evidence="4">
    <location>
        <begin position="819"/>
        <end position="849"/>
    </location>
</feature>
<evidence type="ECO:0000256" key="4">
    <source>
        <dbReference type="SAM" id="MobiDB-lite"/>
    </source>
</evidence>
<gene>
    <name evidence="7" type="primary">LOC100378564</name>
</gene>
<feature type="compositionally biased region" description="Polar residues" evidence="4">
    <location>
        <begin position="875"/>
        <end position="885"/>
    </location>
</feature>
<dbReference type="PROSITE" id="PS00107">
    <property type="entry name" value="PROTEIN_KINASE_ATP"/>
    <property type="match status" value="1"/>
</dbReference>
<keyword evidence="2 3" id="KW-0067">ATP-binding</keyword>
<protein>
    <submittedName>
        <fullName evidence="7">Cyclin-dependent kinase-like 5-like</fullName>
    </submittedName>
</protein>
<dbReference type="InterPro" id="IPR011009">
    <property type="entry name" value="Kinase-like_dom_sf"/>
</dbReference>
<dbReference type="Gene3D" id="3.30.200.20">
    <property type="entry name" value="Phosphorylase Kinase, domain 1"/>
    <property type="match status" value="1"/>
</dbReference>
<evidence type="ECO:0000313" key="6">
    <source>
        <dbReference type="Proteomes" id="UP000694865"/>
    </source>
</evidence>
<evidence type="ECO:0000313" key="7">
    <source>
        <dbReference type="RefSeq" id="XP_006814976.1"/>
    </source>
</evidence>
<name>A0ABM0M4N5_SACKO</name>
<dbReference type="PROSITE" id="PS50011">
    <property type="entry name" value="PROTEIN_KINASE_DOM"/>
    <property type="match status" value="1"/>
</dbReference>
<dbReference type="CDD" id="cd07833">
    <property type="entry name" value="STKc_CDKL"/>
    <property type="match status" value="1"/>
</dbReference>
<sequence length="932" mass="105899">MNKYEVLGIVGEGAYGVVLKCRHKESNEMVAIKKFKDSEENEDVRRTILRELKVLRQLKQDNIVELSYSKYGNILVLDVIGDPYFETNLLYSIGSLQKKGQALSSLRVCGKEYAKRFLKEMPNGVSPEKVRSYIFQLVKAIHWCHSNDIIHRDIKPENLLISNNGTLKLCDFGFARNLTGSGNANYTDYVATRWYRSPELLLGSAYGKPVDIWSIGCILGELSDGQPLFPGESEIDQLYTIQKVMGPLPPDQMDMFRNNPRFSGLKFPDVSNFQTLERKYFGVLNAVVLDFMKNTLRMDPSERFTIQQCLDHKAFETERLICRGGAAMMKSVRKHAASVVDSKSESSTPRSGFPRPPTGPPMHEMMNGDNGQLVDMSANGTIPQEYTQSGKHTPFIKYSKSDKHLSVCSVDNKQYDVNSNSTKHGNSDTKHYWTSDAKQYGNNFPEVKYYGVNFSDGAESGMENSHYSKHIDDRKRAPSRTTIEIVPRQHSVETEFMTDRVGRKFPQGDSTSPRDSDINSHMNDDIENIECADTRSKHAGSPPPDRRNVKFMAGAPMETDVRRVKSSVFKKKSKDNIEIQQRTKLPVAQGLRSEIHDSEMTPKEDSSMKMKDKYYKDRERDRGLHTDKQTYAEKVMYGIGPGQIATLPREKRAKSQYNDIHGRAITPAQTPGPDFTIQKESSSILMTQTPVHMTQTGYGKYNSGSTTWVNAQDQNAPWRPNTELRDRDSNIQVESSHWKLSQVAKKKKKKKAQQFLMGPDVSDRLALQKAVYGTSQARPAREWDRNMDYRQPKPLRKLSQTPTSEKSMYIGTGGRLQPLQPSTKQLPYIPNQHSTSQFHTQIQRKNSYEQQPLQQQYSQHSKIDTDQRTDIRQPNWPSRPSTPSRQHLEDALASDLKIGDKEDGSRPPPKNLQPIKSAKGSRVPNIMKETAI</sequence>
<accession>A0ABM0M4N5</accession>
<dbReference type="Proteomes" id="UP000694865">
    <property type="component" value="Unplaced"/>
</dbReference>
<dbReference type="InterPro" id="IPR000719">
    <property type="entry name" value="Prot_kinase_dom"/>
</dbReference>
<keyword evidence="1 3" id="KW-0547">Nucleotide-binding</keyword>
<feature type="compositionally biased region" description="Low complexity" evidence="4">
    <location>
        <begin position="850"/>
        <end position="859"/>
    </location>
</feature>
<dbReference type="Pfam" id="PF00069">
    <property type="entry name" value="Pkinase"/>
    <property type="match status" value="1"/>
</dbReference>
<organism evidence="6 7">
    <name type="scientific">Saccoglossus kowalevskii</name>
    <name type="common">Acorn worm</name>
    <dbReference type="NCBI Taxonomy" id="10224"/>
    <lineage>
        <taxon>Eukaryota</taxon>
        <taxon>Metazoa</taxon>
        <taxon>Hemichordata</taxon>
        <taxon>Enteropneusta</taxon>
        <taxon>Harrimaniidae</taxon>
        <taxon>Saccoglossus</taxon>
    </lineage>
</organism>
<evidence type="ECO:0000256" key="1">
    <source>
        <dbReference type="ARBA" id="ARBA00022741"/>
    </source>
</evidence>
<keyword evidence="6" id="KW-1185">Reference proteome</keyword>
<dbReference type="InterPro" id="IPR050117">
    <property type="entry name" value="MAPK"/>
</dbReference>
<feature type="region of interest" description="Disordered" evidence="4">
    <location>
        <begin position="591"/>
        <end position="610"/>
    </location>
</feature>
<feature type="compositionally biased region" description="Basic and acidic residues" evidence="4">
    <location>
        <begin position="861"/>
        <end position="871"/>
    </location>
</feature>
<dbReference type="InterPro" id="IPR017441">
    <property type="entry name" value="Protein_kinase_ATP_BS"/>
</dbReference>
<feature type="compositionally biased region" description="Basic and acidic residues" evidence="4">
    <location>
        <begin position="779"/>
        <end position="791"/>
    </location>
</feature>
<feature type="compositionally biased region" description="Basic and acidic residues" evidence="4">
    <location>
        <begin position="512"/>
        <end position="522"/>
    </location>
</feature>
<feature type="region of interest" description="Disordered" evidence="4">
    <location>
        <begin position="772"/>
        <end position="932"/>
    </location>
</feature>
<evidence type="ECO:0000256" key="2">
    <source>
        <dbReference type="ARBA" id="ARBA00022840"/>
    </source>
</evidence>
<reference evidence="7" key="1">
    <citation type="submission" date="2025-08" db="UniProtKB">
        <authorList>
            <consortium name="RefSeq"/>
        </authorList>
    </citation>
    <scope>IDENTIFICATION</scope>
    <source>
        <tissue evidence="7">Testes</tissue>
    </source>
</reference>
<feature type="region of interest" description="Disordered" evidence="4">
    <location>
        <begin position="502"/>
        <end position="522"/>
    </location>
</feature>
<dbReference type="InterPro" id="IPR008271">
    <property type="entry name" value="Ser/Thr_kinase_AS"/>
</dbReference>
<proteinExistence type="predicted"/>
<dbReference type="PROSITE" id="PS00108">
    <property type="entry name" value="PROTEIN_KINASE_ST"/>
    <property type="match status" value="1"/>
</dbReference>
<dbReference type="PANTHER" id="PTHR24055">
    <property type="entry name" value="MITOGEN-ACTIVATED PROTEIN KINASE"/>
    <property type="match status" value="1"/>
</dbReference>
<dbReference type="GeneID" id="100378564"/>